<keyword evidence="3" id="KW-1185">Reference proteome</keyword>
<evidence type="ECO:0000256" key="1">
    <source>
        <dbReference type="SAM" id="SignalP"/>
    </source>
</evidence>
<dbReference type="Proteomes" id="UP000575898">
    <property type="component" value="Unassembled WGS sequence"/>
</dbReference>
<evidence type="ECO:0000313" key="3">
    <source>
        <dbReference type="Proteomes" id="UP000575898"/>
    </source>
</evidence>
<reference evidence="2 3" key="1">
    <citation type="submission" date="2020-08" db="EMBL/GenBank/DDBJ databases">
        <title>Genomic Encyclopedia of Type Strains, Phase IV (KMG-IV): sequencing the most valuable type-strain genomes for metagenomic binning, comparative biology and taxonomic classification.</title>
        <authorList>
            <person name="Goeker M."/>
        </authorList>
    </citation>
    <scope>NUCLEOTIDE SEQUENCE [LARGE SCALE GENOMIC DNA]</scope>
    <source>
        <strain evidence="2 3">DSM 27165</strain>
    </source>
</reference>
<feature type="signal peptide" evidence="1">
    <location>
        <begin position="1"/>
        <end position="21"/>
    </location>
</feature>
<comment type="caution">
    <text evidence="2">The sequence shown here is derived from an EMBL/GenBank/DDBJ whole genome shotgun (WGS) entry which is preliminary data.</text>
</comment>
<gene>
    <name evidence="2" type="ORF">HNQ59_003921</name>
</gene>
<feature type="chain" id="PRO_5032465306" evidence="1">
    <location>
        <begin position="22"/>
        <end position="248"/>
    </location>
</feature>
<dbReference type="EMBL" id="JACHHY010000052">
    <property type="protein sequence ID" value="MBB5020596.1"/>
    <property type="molecule type" value="Genomic_DNA"/>
</dbReference>
<dbReference type="RefSeq" id="WP_184041968.1">
    <property type="nucleotide sequence ID" value="NZ_JACHHY010000052.1"/>
</dbReference>
<keyword evidence="1" id="KW-0732">Signal</keyword>
<protein>
    <submittedName>
        <fullName evidence="2">Uncharacterized protein</fullName>
    </submittedName>
</protein>
<evidence type="ECO:0000313" key="2">
    <source>
        <dbReference type="EMBL" id="MBB5020596.1"/>
    </source>
</evidence>
<dbReference type="AlphaFoldDB" id="A0A840MW98"/>
<accession>A0A840MW98</accession>
<proteinExistence type="predicted"/>
<sequence length="248" mass="28715">MKYYFVILSCFLLNTPLISSASDVPGEEKIRADIKKKADQSKWDKYFRDSTPDGERELVAELNTAVLLSNRTKRRVGIFESYAKGQRKIYEVRFFSQDLILDWRYKSNGYADRCADGPVLYASDVESSYVFIGVKCKGKDGDTLHDAYIWHEGSGGLYFIHSDSYDWNRNLSIRYGSGLFNVKFKYNQADNPARKISTSINFKIIRGKNGWEVKDLPGTNEEWGGVGVMERFPVDHKYDLPEEYTRWR</sequence>
<name>A0A840MW98_9PROT</name>
<organism evidence="2 3">
    <name type="scientific">Chitinivorax tropicus</name>
    <dbReference type="NCBI Taxonomy" id="714531"/>
    <lineage>
        <taxon>Bacteria</taxon>
        <taxon>Pseudomonadati</taxon>
        <taxon>Pseudomonadota</taxon>
        <taxon>Betaproteobacteria</taxon>
        <taxon>Chitinivorax</taxon>
    </lineage>
</organism>